<sequence length="315" mass="34616">MWKFVPCRMTSFLNISCETGSEKAHEYLIPCYIIGITAIVCAATLVLIVFLGPVGQGIIQYRTSQSGIWQTSEQDLANLALIAPILLIGGILCLAGKTGSKYLLILTPITLMYTGLSVEIGQEWSNSAYSGNVESYWWLFGILVIGGLILLLGSLSMFTETDAPDFKPGGLRIYVGLMTVFFLLFAVMWISQIQQVTSTGDLPDGSYKEAPTVFWVIRYLDLGISIPLGFLALFLMLSKPKKAYSLLLLFFGFFITTGTAVDMMAIVQVLNGDTETAKEGLVIFPILTAFSYGGLLYLIKDKIRRSVVRSSDNQN</sequence>
<dbReference type="Proteomes" id="UP000002487">
    <property type="component" value="Chromosome"/>
</dbReference>
<evidence type="ECO:0000313" key="3">
    <source>
        <dbReference type="Proteomes" id="UP000002487"/>
    </source>
</evidence>
<evidence type="ECO:0000313" key="2">
    <source>
        <dbReference type="EMBL" id="AAM06276.1"/>
    </source>
</evidence>
<proteinExistence type="predicted"/>
<feature type="transmembrane region" description="Helical" evidence="1">
    <location>
        <begin position="247"/>
        <end position="270"/>
    </location>
</feature>
<keyword evidence="1" id="KW-0472">Membrane</keyword>
<dbReference type="HOGENOM" id="CLU_904922_0_0_2"/>
<protein>
    <submittedName>
        <fullName evidence="2">Uncharacterized protein</fullName>
    </submittedName>
</protein>
<keyword evidence="1" id="KW-1133">Transmembrane helix</keyword>
<accession>Q8TLX3</accession>
<feature type="transmembrane region" description="Helical" evidence="1">
    <location>
        <begin position="76"/>
        <end position="95"/>
    </location>
</feature>
<dbReference type="EnsemblBacteria" id="AAM06276">
    <property type="protein sequence ID" value="AAM06276"/>
    <property type="gene ID" value="MA_2900"/>
</dbReference>
<keyword evidence="3" id="KW-1185">Reference proteome</keyword>
<organism evidence="2 3">
    <name type="scientific">Methanosarcina acetivorans (strain ATCC 35395 / DSM 2834 / JCM 12185 / C2A)</name>
    <dbReference type="NCBI Taxonomy" id="188937"/>
    <lineage>
        <taxon>Archaea</taxon>
        <taxon>Methanobacteriati</taxon>
        <taxon>Methanobacteriota</taxon>
        <taxon>Stenosarchaea group</taxon>
        <taxon>Methanomicrobia</taxon>
        <taxon>Methanosarcinales</taxon>
        <taxon>Methanosarcinaceae</taxon>
        <taxon>Methanosarcina</taxon>
    </lineage>
</organism>
<dbReference type="KEGG" id="mac:MA_2900"/>
<evidence type="ECO:0000256" key="1">
    <source>
        <dbReference type="SAM" id="Phobius"/>
    </source>
</evidence>
<dbReference type="RefSeq" id="WP_011022849.1">
    <property type="nucleotide sequence ID" value="NC_003552.1"/>
</dbReference>
<dbReference type="GeneID" id="1474796"/>
<reference evidence="2 3" key="1">
    <citation type="journal article" date="2002" name="Genome Res.">
        <title>The genome of Methanosarcina acetivorans reveals extensive metabolic and physiological diversity.</title>
        <authorList>
            <person name="Galagan J.E."/>
            <person name="Nusbaum C."/>
            <person name="Roy A."/>
            <person name="Endrizzi M.G."/>
            <person name="Macdonald P."/>
            <person name="FitzHugh W."/>
            <person name="Calvo S."/>
            <person name="Engels R."/>
            <person name="Smirnov S."/>
            <person name="Atnoor D."/>
            <person name="Brown A."/>
            <person name="Allen N."/>
            <person name="Naylor J."/>
            <person name="Stange-Thomann N."/>
            <person name="DeArellano K."/>
            <person name="Johnson R."/>
            <person name="Linton L."/>
            <person name="McEwan P."/>
            <person name="McKernan K."/>
            <person name="Talamas J."/>
            <person name="Tirrell A."/>
            <person name="Ye W."/>
            <person name="Zimmer A."/>
            <person name="Barber R.D."/>
            <person name="Cann I."/>
            <person name="Graham D.E."/>
            <person name="Grahame D.A."/>
            <person name="Guss A."/>
            <person name="Hedderich R."/>
            <person name="Ingram-Smith C."/>
            <person name="Kuettner C.H."/>
            <person name="Krzycki J.A."/>
            <person name="Leigh J.A."/>
            <person name="Li W."/>
            <person name="Liu J."/>
            <person name="Mukhopadhyay B."/>
            <person name="Reeve J.N."/>
            <person name="Smith K."/>
            <person name="Springer T.A."/>
            <person name="Umayam L.A."/>
            <person name="White O."/>
            <person name="White R.H."/>
            <person name="de Macario E.C."/>
            <person name="Ferry J.G."/>
            <person name="Jarrell K.F."/>
            <person name="Jing H."/>
            <person name="Macario A.J.L."/>
            <person name="Paulsen I."/>
            <person name="Pritchett M."/>
            <person name="Sowers K.R."/>
            <person name="Swanson R.V."/>
            <person name="Zinder S.H."/>
            <person name="Lander E."/>
            <person name="Metcalf W.W."/>
            <person name="Birren B."/>
        </authorList>
    </citation>
    <scope>NUCLEOTIDE SEQUENCE [LARGE SCALE GENOMIC DNA]</scope>
    <source>
        <strain evidence="3">ATCC 35395 / DSM 2834 / JCM 12185 / C2A</strain>
    </source>
</reference>
<dbReference type="AlphaFoldDB" id="Q8TLX3"/>
<feature type="transmembrane region" description="Helical" evidence="1">
    <location>
        <begin position="31"/>
        <end position="56"/>
    </location>
</feature>
<dbReference type="EMBL" id="AE010299">
    <property type="protein sequence ID" value="AAM06276.1"/>
    <property type="molecule type" value="Genomic_DNA"/>
</dbReference>
<name>Q8TLX3_METAC</name>
<feature type="transmembrane region" description="Helical" evidence="1">
    <location>
        <begin position="136"/>
        <end position="159"/>
    </location>
</feature>
<feature type="transmembrane region" description="Helical" evidence="1">
    <location>
        <begin position="171"/>
        <end position="193"/>
    </location>
</feature>
<feature type="transmembrane region" description="Helical" evidence="1">
    <location>
        <begin position="282"/>
        <end position="299"/>
    </location>
</feature>
<gene>
    <name evidence="2" type="ordered locus">MA_2900</name>
</gene>
<feature type="transmembrane region" description="Helical" evidence="1">
    <location>
        <begin position="102"/>
        <end position="121"/>
    </location>
</feature>
<feature type="transmembrane region" description="Helical" evidence="1">
    <location>
        <begin position="213"/>
        <end position="235"/>
    </location>
</feature>
<dbReference type="InParanoid" id="Q8TLX3"/>
<keyword evidence="1" id="KW-0812">Transmembrane</keyword>